<protein>
    <submittedName>
        <fullName evidence="1">Uncharacterized protein</fullName>
    </submittedName>
</protein>
<reference evidence="1" key="1">
    <citation type="submission" date="2021-03" db="EMBL/GenBank/DDBJ databases">
        <authorList>
            <person name="Tran Van P."/>
        </authorList>
    </citation>
    <scope>NUCLEOTIDE SEQUENCE</scope>
</reference>
<comment type="caution">
    <text evidence="1">The sequence shown here is derived from an EMBL/GenBank/DDBJ whole genome shotgun (WGS) entry which is preliminary data.</text>
</comment>
<dbReference type="EMBL" id="CAJPIN010059904">
    <property type="protein sequence ID" value="CAG2066861.1"/>
    <property type="molecule type" value="Genomic_DNA"/>
</dbReference>
<sequence length="75" mass="8265">MPLETYPSTSSITKTSLKTLEGARTSINNPTRPTTMAVFLARADAIVMSRGAYGMYINIEHEDKEGQAITRTVMK</sequence>
<name>A0ABN7PMW0_TIMPD</name>
<accession>A0ABN7PMW0</accession>
<evidence type="ECO:0000313" key="2">
    <source>
        <dbReference type="Proteomes" id="UP001153148"/>
    </source>
</evidence>
<keyword evidence="2" id="KW-1185">Reference proteome</keyword>
<dbReference type="Proteomes" id="UP001153148">
    <property type="component" value="Unassembled WGS sequence"/>
</dbReference>
<organism evidence="1 2">
    <name type="scientific">Timema podura</name>
    <name type="common">Walking stick</name>
    <dbReference type="NCBI Taxonomy" id="61482"/>
    <lineage>
        <taxon>Eukaryota</taxon>
        <taxon>Metazoa</taxon>
        <taxon>Ecdysozoa</taxon>
        <taxon>Arthropoda</taxon>
        <taxon>Hexapoda</taxon>
        <taxon>Insecta</taxon>
        <taxon>Pterygota</taxon>
        <taxon>Neoptera</taxon>
        <taxon>Polyneoptera</taxon>
        <taxon>Phasmatodea</taxon>
        <taxon>Timematodea</taxon>
        <taxon>Timematoidea</taxon>
        <taxon>Timematidae</taxon>
        <taxon>Timema</taxon>
    </lineage>
</organism>
<gene>
    <name evidence="1" type="ORF">TPAB3V08_LOCUS13804</name>
</gene>
<evidence type="ECO:0000313" key="1">
    <source>
        <dbReference type="EMBL" id="CAG2066861.1"/>
    </source>
</evidence>
<proteinExistence type="predicted"/>